<organism evidence="2 3">
    <name type="scientific">Variovorax defluvii</name>
    <dbReference type="NCBI Taxonomy" id="913761"/>
    <lineage>
        <taxon>Bacteria</taxon>
        <taxon>Pseudomonadati</taxon>
        <taxon>Pseudomonadota</taxon>
        <taxon>Betaproteobacteria</taxon>
        <taxon>Burkholderiales</taxon>
        <taxon>Comamonadaceae</taxon>
        <taxon>Variovorax</taxon>
    </lineage>
</organism>
<sequence length="277" mass="29990">MMILIGGRGRLGRALRAARPHGEVVALDRRVYENWWRDDAGPDIDRCLEAAPPGSVMLVAAGVLDPALPQSDHQRVNFELPVRVMERAAAAGLRVVTFGTVMERLVDHPNPYVASKARLGRHVAQRAAAGDAVTHLQIHTLYGGGEPASFMFLGQMCSALRAGRPFEMSPGRQLREYHHVDDDVAAIHAVLATGVDGVLALSHGAPTTLRELALHVFGGLGREELLRLGARPEPPDDNYATVLQRPAVLEGVFFRSARDGVLDHVRSVLGAAREPRA</sequence>
<dbReference type="Pfam" id="PF01370">
    <property type="entry name" value="Epimerase"/>
    <property type="match status" value="1"/>
</dbReference>
<comment type="caution">
    <text evidence="2">The sequence shown here is derived from an EMBL/GenBank/DDBJ whole genome shotgun (WGS) entry which is preliminary data.</text>
</comment>
<name>A0ABP8HDQ9_9BURK</name>
<dbReference type="Gene3D" id="3.40.50.720">
    <property type="entry name" value="NAD(P)-binding Rossmann-like Domain"/>
    <property type="match status" value="1"/>
</dbReference>
<dbReference type="Proteomes" id="UP001500975">
    <property type="component" value="Unassembled WGS sequence"/>
</dbReference>
<gene>
    <name evidence="2" type="ORF">GCM10023165_15580</name>
</gene>
<evidence type="ECO:0000313" key="3">
    <source>
        <dbReference type="Proteomes" id="UP001500975"/>
    </source>
</evidence>
<dbReference type="EMBL" id="BAABGJ010000012">
    <property type="protein sequence ID" value="GAA4337515.1"/>
    <property type="molecule type" value="Genomic_DNA"/>
</dbReference>
<dbReference type="InterPro" id="IPR001509">
    <property type="entry name" value="Epimerase_deHydtase"/>
</dbReference>
<proteinExistence type="predicted"/>
<reference evidence="3" key="1">
    <citation type="journal article" date="2019" name="Int. J. Syst. Evol. Microbiol.">
        <title>The Global Catalogue of Microorganisms (GCM) 10K type strain sequencing project: providing services to taxonomists for standard genome sequencing and annotation.</title>
        <authorList>
            <consortium name="The Broad Institute Genomics Platform"/>
            <consortium name="The Broad Institute Genome Sequencing Center for Infectious Disease"/>
            <person name="Wu L."/>
            <person name="Ma J."/>
        </authorList>
    </citation>
    <scope>NUCLEOTIDE SEQUENCE [LARGE SCALE GENOMIC DNA]</scope>
    <source>
        <strain evidence="3">JCM 17804</strain>
    </source>
</reference>
<dbReference type="InterPro" id="IPR036291">
    <property type="entry name" value="NAD(P)-bd_dom_sf"/>
</dbReference>
<protein>
    <recommendedName>
        <fullName evidence="1">NAD-dependent epimerase/dehydratase domain-containing protein</fullName>
    </recommendedName>
</protein>
<accession>A0ABP8HDQ9</accession>
<dbReference type="SUPFAM" id="SSF51735">
    <property type="entry name" value="NAD(P)-binding Rossmann-fold domains"/>
    <property type="match status" value="1"/>
</dbReference>
<evidence type="ECO:0000259" key="1">
    <source>
        <dbReference type="Pfam" id="PF01370"/>
    </source>
</evidence>
<keyword evidence="3" id="KW-1185">Reference proteome</keyword>
<evidence type="ECO:0000313" key="2">
    <source>
        <dbReference type="EMBL" id="GAA4337515.1"/>
    </source>
</evidence>
<feature type="domain" description="NAD-dependent epimerase/dehydratase" evidence="1">
    <location>
        <begin position="3"/>
        <end position="193"/>
    </location>
</feature>
<dbReference type="RefSeq" id="WP_345537016.1">
    <property type="nucleotide sequence ID" value="NZ_BAABGJ010000012.1"/>
</dbReference>